<keyword evidence="6" id="KW-0969">Cilium</keyword>
<dbReference type="InterPro" id="IPR017585">
    <property type="entry name" value="SAF_FlgA"/>
</dbReference>
<comment type="subcellular location">
    <subcellularLocation>
        <location evidence="1">Periplasm</location>
    </subcellularLocation>
</comment>
<dbReference type="PANTHER" id="PTHR36307:SF1">
    <property type="entry name" value="FLAGELLA BASAL BODY P-RING FORMATION PROTEIN FLGA"/>
    <property type="match status" value="1"/>
</dbReference>
<evidence type="ECO:0000256" key="1">
    <source>
        <dbReference type="ARBA" id="ARBA00004418"/>
    </source>
</evidence>
<dbReference type="InterPro" id="IPR013974">
    <property type="entry name" value="SAF"/>
</dbReference>
<accession>A0ABS6H8E6</accession>
<proteinExistence type="predicted"/>
<evidence type="ECO:0000313" key="7">
    <source>
        <dbReference type="Proteomes" id="UP000689967"/>
    </source>
</evidence>
<comment type="caution">
    <text evidence="6">The sequence shown here is derived from an EMBL/GenBank/DDBJ whole genome shotgun (WGS) entry which is preliminary data.</text>
</comment>
<gene>
    <name evidence="6" type="primary">flgA</name>
    <name evidence="6" type="ORF">JJQ90_14795</name>
</gene>
<feature type="chain" id="PRO_5047330555" evidence="4">
    <location>
        <begin position="18"/>
        <end position="306"/>
    </location>
</feature>
<sequence length="306" mass="32429">MRRLAFLFCALASAAMAEAPATLRPFATVENAVVRLDDLFDGLGERGATPLGPAPAPGQRLVVEAAQLAAIARLNDVAWQPSGGGDRVVLERPGRALAREEVMEALRMSLQAQGVEEEADLTLQAFIPPLVPAAAFAQVTVEQVIYDEQTQRFSASLAVTAEGMATHRMRLAGRAVITHPVLVAARRLTVGDVLGPEDVRLVRMPASRLRAGSAERLDQAVGQALRRPTGVGQPLLLANLSQPLVIERGQTVTMQYDIPGLSVLAQGRALEGAARGGVLPVMNLGSRIVVEARAIGPGRVRVETGR</sequence>
<dbReference type="InterPro" id="IPR039246">
    <property type="entry name" value="Flagellar_FlgA"/>
</dbReference>
<dbReference type="EMBL" id="JAERQM010000004">
    <property type="protein sequence ID" value="MBU8544985.1"/>
    <property type="molecule type" value="Genomic_DNA"/>
</dbReference>
<dbReference type="PANTHER" id="PTHR36307">
    <property type="entry name" value="FLAGELLA BASAL BODY P-RING FORMATION PROTEIN FLGA"/>
    <property type="match status" value="1"/>
</dbReference>
<evidence type="ECO:0000256" key="4">
    <source>
        <dbReference type="SAM" id="SignalP"/>
    </source>
</evidence>
<dbReference type="CDD" id="cd11614">
    <property type="entry name" value="SAF_CpaB_FlgA_like"/>
    <property type="match status" value="1"/>
</dbReference>
<keyword evidence="3" id="KW-0574">Periplasm</keyword>
<evidence type="ECO:0000256" key="2">
    <source>
        <dbReference type="ARBA" id="ARBA00022729"/>
    </source>
</evidence>
<dbReference type="Proteomes" id="UP000689967">
    <property type="component" value="Unassembled WGS sequence"/>
</dbReference>
<dbReference type="SMART" id="SM00858">
    <property type="entry name" value="SAF"/>
    <property type="match status" value="1"/>
</dbReference>
<evidence type="ECO:0000313" key="6">
    <source>
        <dbReference type="EMBL" id="MBU8544985.1"/>
    </source>
</evidence>
<keyword evidence="2 4" id="KW-0732">Signal</keyword>
<keyword evidence="7" id="KW-1185">Reference proteome</keyword>
<keyword evidence="6" id="KW-0966">Cell projection</keyword>
<organism evidence="6 7">
    <name type="scientific">Falsiroseomonas oleicola</name>
    <dbReference type="NCBI Taxonomy" id="2801474"/>
    <lineage>
        <taxon>Bacteria</taxon>
        <taxon>Pseudomonadati</taxon>
        <taxon>Pseudomonadota</taxon>
        <taxon>Alphaproteobacteria</taxon>
        <taxon>Acetobacterales</taxon>
        <taxon>Roseomonadaceae</taxon>
        <taxon>Falsiroseomonas</taxon>
    </lineage>
</organism>
<keyword evidence="6" id="KW-0282">Flagellum</keyword>
<dbReference type="Pfam" id="PF13144">
    <property type="entry name" value="ChapFlgA"/>
    <property type="match status" value="1"/>
</dbReference>
<evidence type="ECO:0000256" key="3">
    <source>
        <dbReference type="ARBA" id="ARBA00022764"/>
    </source>
</evidence>
<feature type="signal peptide" evidence="4">
    <location>
        <begin position="1"/>
        <end position="17"/>
    </location>
</feature>
<dbReference type="RefSeq" id="WP_216876679.1">
    <property type="nucleotide sequence ID" value="NZ_JAERQM010000004.1"/>
</dbReference>
<dbReference type="NCBIfam" id="TIGR03170">
    <property type="entry name" value="flgA_cterm"/>
    <property type="match status" value="1"/>
</dbReference>
<reference evidence="6 7" key="1">
    <citation type="submission" date="2021-01" db="EMBL/GenBank/DDBJ databases">
        <title>Roseomonas sp. nov, a bacterium isolated from an oil production mixture in Yumen Oilfield.</title>
        <authorList>
            <person name="Wu D."/>
        </authorList>
    </citation>
    <scope>NUCLEOTIDE SEQUENCE [LARGE SCALE GENOMIC DNA]</scope>
    <source>
        <strain evidence="6 7">ROY-5-3</strain>
    </source>
</reference>
<protein>
    <submittedName>
        <fullName evidence="6">Flagellar basal body P-ring formation protein FlgA</fullName>
    </submittedName>
</protein>
<feature type="domain" description="SAF" evidence="5">
    <location>
        <begin position="179"/>
        <end position="241"/>
    </location>
</feature>
<evidence type="ECO:0000259" key="5">
    <source>
        <dbReference type="SMART" id="SM00858"/>
    </source>
</evidence>
<name>A0ABS6H8E6_9PROT</name>